<dbReference type="GO" id="GO:0010038">
    <property type="term" value="P:response to metal ion"/>
    <property type="evidence" value="ECO:0007669"/>
    <property type="project" value="InterPro"/>
</dbReference>
<protein>
    <submittedName>
        <fullName evidence="1">Uncharacterized protein conserved in bacteria</fullName>
    </submittedName>
</protein>
<dbReference type="Gene3D" id="3.30.70.120">
    <property type="match status" value="1"/>
</dbReference>
<proteinExistence type="predicted"/>
<dbReference type="OrthoDB" id="1690807at2"/>
<dbReference type="AlphaFoldDB" id="A0A448UZA6"/>
<sequence length="103" mass="12040">MKYIKVEILMPEAFVVELANDLNEAGILKEDCYDYTFSVSRVQGHWRPLEGADPYDGEVGKVQTKEEAKVEFRIREEDLEEVQRIIDRIHPYEVPVVNYIPLL</sequence>
<reference evidence="1 2" key="1">
    <citation type="submission" date="2018-12" db="EMBL/GenBank/DDBJ databases">
        <authorList>
            <consortium name="Pathogen Informatics"/>
        </authorList>
    </citation>
    <scope>NUCLEOTIDE SEQUENCE [LARGE SCALE GENOMIC DNA]</scope>
    <source>
        <strain evidence="1 2">NCTC13079</strain>
    </source>
</reference>
<organism evidence="1 2">
    <name type="scientific">Aedoeadaptatus ivorii</name>
    <dbReference type="NCBI Taxonomy" id="54006"/>
    <lineage>
        <taxon>Bacteria</taxon>
        <taxon>Bacillati</taxon>
        <taxon>Bacillota</taxon>
        <taxon>Tissierellia</taxon>
        <taxon>Tissierellales</taxon>
        <taxon>Peptoniphilaceae</taxon>
        <taxon>Aedoeadaptatus</taxon>
    </lineage>
</organism>
<accession>A0A448UZA6</accession>
<evidence type="ECO:0000313" key="1">
    <source>
        <dbReference type="EMBL" id="VEJ34243.1"/>
    </source>
</evidence>
<dbReference type="RefSeq" id="WP_126464541.1">
    <property type="nucleotide sequence ID" value="NZ_JAUSWF010000005.1"/>
</dbReference>
<dbReference type="InterPro" id="IPR036069">
    <property type="entry name" value="DUF34/NIF3_sf"/>
</dbReference>
<dbReference type="Proteomes" id="UP000269544">
    <property type="component" value="Chromosome"/>
</dbReference>
<dbReference type="PANTHER" id="PTHR41774:SF1">
    <property type="entry name" value="NGG1P INTERACTING FACTOR NIF3"/>
    <property type="match status" value="1"/>
</dbReference>
<dbReference type="InterPro" id="IPR004323">
    <property type="entry name" value="Ion_tolerance_CutA"/>
</dbReference>
<dbReference type="InterPro" id="IPR015867">
    <property type="entry name" value="N-reg_PII/ATP_PRibTrfase_C"/>
</dbReference>
<dbReference type="KEGG" id="piv:NCTC13079_00054"/>
<keyword evidence="2" id="KW-1185">Reference proteome</keyword>
<dbReference type="EMBL" id="LR134523">
    <property type="protein sequence ID" value="VEJ34243.1"/>
    <property type="molecule type" value="Genomic_DNA"/>
</dbReference>
<dbReference type="Pfam" id="PF03091">
    <property type="entry name" value="CutA1"/>
    <property type="match status" value="1"/>
</dbReference>
<dbReference type="PANTHER" id="PTHR41774">
    <property type="match status" value="1"/>
</dbReference>
<dbReference type="SUPFAM" id="SSF102705">
    <property type="entry name" value="NIF3 (NGG1p interacting factor 3)-like"/>
    <property type="match status" value="1"/>
</dbReference>
<gene>
    <name evidence="1" type="ORF">NCTC13079_00054</name>
</gene>
<name>A0A448UZA6_9FIRM</name>
<evidence type="ECO:0000313" key="2">
    <source>
        <dbReference type="Proteomes" id="UP000269544"/>
    </source>
</evidence>